<evidence type="ECO:0000259" key="2">
    <source>
        <dbReference type="PROSITE" id="PS50011"/>
    </source>
</evidence>
<protein>
    <recommendedName>
        <fullName evidence="2">Protein kinase domain-containing protein</fullName>
    </recommendedName>
</protein>
<dbReference type="PROSITE" id="PS50011">
    <property type="entry name" value="PROTEIN_KINASE_DOM"/>
    <property type="match status" value="1"/>
</dbReference>
<dbReference type="Proteomes" id="UP001310890">
    <property type="component" value="Unassembled WGS sequence"/>
</dbReference>
<accession>A0AAN7TI19</accession>
<feature type="domain" description="Protein kinase" evidence="2">
    <location>
        <begin position="150"/>
        <end position="450"/>
    </location>
</feature>
<dbReference type="InterPro" id="IPR011009">
    <property type="entry name" value="Kinase-like_dom_sf"/>
</dbReference>
<evidence type="ECO:0000313" key="3">
    <source>
        <dbReference type="EMBL" id="KAK5108337.1"/>
    </source>
</evidence>
<proteinExistence type="predicted"/>
<name>A0AAN7TI19_9PEZI</name>
<feature type="compositionally biased region" description="Basic residues" evidence="1">
    <location>
        <begin position="14"/>
        <end position="25"/>
    </location>
</feature>
<dbReference type="PANTHER" id="PTHR48011">
    <property type="entry name" value="CCR4-NOT TRANSCRIPTIONAL COMPLEX SUBUNIT CAF120-RELATED"/>
    <property type="match status" value="1"/>
</dbReference>
<feature type="region of interest" description="Disordered" evidence="1">
    <location>
        <begin position="171"/>
        <end position="192"/>
    </location>
</feature>
<dbReference type="InterPro" id="IPR000719">
    <property type="entry name" value="Prot_kinase_dom"/>
</dbReference>
<dbReference type="PROSITE" id="PS00108">
    <property type="entry name" value="PROTEIN_KINASE_ST"/>
    <property type="match status" value="1"/>
</dbReference>
<evidence type="ECO:0000313" key="4">
    <source>
        <dbReference type="Proteomes" id="UP001310890"/>
    </source>
</evidence>
<dbReference type="PANTHER" id="PTHR48011:SF4">
    <property type="entry name" value="MITOGEN-ACTIVATED PROTEIN KINASE KINASE KINASE 19"/>
    <property type="match status" value="1"/>
</dbReference>
<dbReference type="SUPFAM" id="SSF56112">
    <property type="entry name" value="Protein kinase-like (PK-like)"/>
    <property type="match status" value="1"/>
</dbReference>
<dbReference type="GO" id="GO:0004672">
    <property type="term" value="F:protein kinase activity"/>
    <property type="evidence" value="ECO:0007669"/>
    <property type="project" value="InterPro"/>
</dbReference>
<dbReference type="Pfam" id="PF00069">
    <property type="entry name" value="Pkinase"/>
    <property type="match status" value="1"/>
</dbReference>
<sequence>MAAAEPPRQMYSHRATKSLGSRRRQPPAAPLRTHSEYDSGHPEASPTASPGHARHKSTALPSGVSRRGARYTRRASEQPSDTLPISSRSHRAAESIPEIASLEVPGTSGVLSPPLTPIKSHDALNGIGSPLCEPAIQTMQYDFSRLDYELDRAKVIGTGLWSTVYLADGKNSPPRVDENAPPSPPMSPHQKRVIGPSSLYAVKVPARADAKEVFQQEAKILSHLMLDVDAAHYVVPFRGFDSRNSSLVFDAVIGGSLENLNGRLQQMTEVARHVELVNIFPGLTDDLVSGLEFLHISGVVHADIKPANILLGILPRPVIRARYIDFSASFRLESNDSTANAGGTWDYMAPEQLRTPKELSTPTSASDVWSLGITLLTLIVGGSPYTAACGDNLFMLREAIKSGDPLGFARMEPRARKRLAACQDFIDCCRQALKKDRERRLTAAAWKVWLVNQDLVM</sequence>
<comment type="caution">
    <text evidence="3">The sequence shown here is derived from an EMBL/GenBank/DDBJ whole genome shotgun (WGS) entry which is preliminary data.</text>
</comment>
<dbReference type="AlphaFoldDB" id="A0AAN7TI19"/>
<organism evidence="3 4">
    <name type="scientific">Meristemomyces frigidus</name>
    <dbReference type="NCBI Taxonomy" id="1508187"/>
    <lineage>
        <taxon>Eukaryota</taxon>
        <taxon>Fungi</taxon>
        <taxon>Dikarya</taxon>
        <taxon>Ascomycota</taxon>
        <taxon>Pezizomycotina</taxon>
        <taxon>Dothideomycetes</taxon>
        <taxon>Dothideomycetidae</taxon>
        <taxon>Mycosphaerellales</taxon>
        <taxon>Teratosphaeriaceae</taxon>
        <taxon>Meristemomyces</taxon>
    </lineage>
</organism>
<dbReference type="InterPro" id="IPR052751">
    <property type="entry name" value="Plant_MAPKKK"/>
</dbReference>
<feature type="region of interest" description="Disordered" evidence="1">
    <location>
        <begin position="1"/>
        <end position="108"/>
    </location>
</feature>
<evidence type="ECO:0000256" key="1">
    <source>
        <dbReference type="SAM" id="MobiDB-lite"/>
    </source>
</evidence>
<dbReference type="GO" id="GO:0007165">
    <property type="term" value="P:signal transduction"/>
    <property type="evidence" value="ECO:0007669"/>
    <property type="project" value="TreeGrafter"/>
</dbReference>
<dbReference type="SMART" id="SM00220">
    <property type="entry name" value="S_TKc"/>
    <property type="match status" value="1"/>
</dbReference>
<dbReference type="InterPro" id="IPR008271">
    <property type="entry name" value="Ser/Thr_kinase_AS"/>
</dbReference>
<dbReference type="EMBL" id="JAVRRL010000089">
    <property type="protein sequence ID" value="KAK5108337.1"/>
    <property type="molecule type" value="Genomic_DNA"/>
</dbReference>
<dbReference type="Gene3D" id="1.10.510.10">
    <property type="entry name" value="Transferase(Phosphotransferase) domain 1"/>
    <property type="match status" value="1"/>
</dbReference>
<dbReference type="GO" id="GO:0005524">
    <property type="term" value="F:ATP binding"/>
    <property type="evidence" value="ECO:0007669"/>
    <property type="project" value="InterPro"/>
</dbReference>
<gene>
    <name evidence="3" type="ORF">LTR62_008433</name>
</gene>
<feature type="compositionally biased region" description="Polar residues" evidence="1">
    <location>
        <begin position="77"/>
        <end position="87"/>
    </location>
</feature>
<reference evidence="3" key="1">
    <citation type="submission" date="2023-08" db="EMBL/GenBank/DDBJ databases">
        <title>Black Yeasts Isolated from many extreme environments.</title>
        <authorList>
            <person name="Coleine C."/>
            <person name="Stajich J.E."/>
            <person name="Selbmann L."/>
        </authorList>
    </citation>
    <scope>NUCLEOTIDE SEQUENCE</scope>
    <source>
        <strain evidence="3">CCFEE 5401</strain>
    </source>
</reference>